<dbReference type="AlphaFoldDB" id="A0A8D2MK34"/>
<dbReference type="Proteomes" id="UP000694413">
    <property type="component" value="Unassembled WGS sequence"/>
</dbReference>
<evidence type="ECO:0000313" key="2">
    <source>
        <dbReference type="Ensembl" id="ENSZALP00000009845.1"/>
    </source>
</evidence>
<evidence type="ECO:0000313" key="3">
    <source>
        <dbReference type="Proteomes" id="UP000694413"/>
    </source>
</evidence>
<reference evidence="2" key="1">
    <citation type="submission" date="2025-08" db="UniProtKB">
        <authorList>
            <consortium name="Ensembl"/>
        </authorList>
    </citation>
    <scope>IDENTIFICATION</scope>
</reference>
<proteinExistence type="predicted"/>
<protein>
    <submittedName>
        <fullName evidence="2">Uncharacterized protein</fullName>
    </submittedName>
</protein>
<sequence length="157" mass="17793">MAQGKWGTKGVPRVPAQVGWGHTLDEVLLRDEEACGPEAHQHQQLQEPEPPHPRTLCPSPMAHPHPLWSCARQSELERTLSSRAACARWKQAVPKQTRYTAEEPTSCSQSVPPGRCWHNRPAPLWGWDRALRWWVWGALSRRTWSTAASILTLNSKL</sequence>
<reference evidence="2" key="2">
    <citation type="submission" date="2025-09" db="UniProtKB">
        <authorList>
            <consortium name="Ensembl"/>
        </authorList>
    </citation>
    <scope>IDENTIFICATION</scope>
</reference>
<evidence type="ECO:0000256" key="1">
    <source>
        <dbReference type="SAM" id="MobiDB-lite"/>
    </source>
</evidence>
<name>A0A8D2MK34_ZONAL</name>
<organism evidence="2 3">
    <name type="scientific">Zonotrichia albicollis</name>
    <name type="common">White-throated sparrow</name>
    <name type="synonym">Fringilla albicollis</name>
    <dbReference type="NCBI Taxonomy" id="44394"/>
    <lineage>
        <taxon>Eukaryota</taxon>
        <taxon>Metazoa</taxon>
        <taxon>Chordata</taxon>
        <taxon>Craniata</taxon>
        <taxon>Vertebrata</taxon>
        <taxon>Euteleostomi</taxon>
        <taxon>Archelosauria</taxon>
        <taxon>Archosauria</taxon>
        <taxon>Dinosauria</taxon>
        <taxon>Saurischia</taxon>
        <taxon>Theropoda</taxon>
        <taxon>Coelurosauria</taxon>
        <taxon>Aves</taxon>
        <taxon>Neognathae</taxon>
        <taxon>Neoaves</taxon>
        <taxon>Telluraves</taxon>
        <taxon>Australaves</taxon>
        <taxon>Passeriformes</taxon>
        <taxon>Passerellidae</taxon>
        <taxon>Zonotrichia</taxon>
    </lineage>
</organism>
<accession>A0A8D2MK34</accession>
<feature type="region of interest" description="Disordered" evidence="1">
    <location>
        <begin position="37"/>
        <end position="58"/>
    </location>
</feature>
<dbReference type="Ensembl" id="ENSZALT00000013663.1">
    <property type="protein sequence ID" value="ENSZALP00000009845.1"/>
    <property type="gene ID" value="ENSZALG00000008388.1"/>
</dbReference>
<keyword evidence="3" id="KW-1185">Reference proteome</keyword>